<keyword evidence="1" id="KW-0812">Transmembrane</keyword>
<feature type="transmembrane region" description="Helical" evidence="1">
    <location>
        <begin position="184"/>
        <end position="204"/>
    </location>
</feature>
<dbReference type="Proteomes" id="UP000008141">
    <property type="component" value="Unassembled WGS sequence"/>
</dbReference>
<evidence type="ECO:0008006" key="4">
    <source>
        <dbReference type="Google" id="ProtNLM"/>
    </source>
</evidence>
<feature type="transmembrane region" description="Helical" evidence="1">
    <location>
        <begin position="342"/>
        <end position="360"/>
    </location>
</feature>
<organism evidence="3">
    <name type="scientific">Chlorella variabilis</name>
    <name type="common">Green alga</name>
    <dbReference type="NCBI Taxonomy" id="554065"/>
    <lineage>
        <taxon>Eukaryota</taxon>
        <taxon>Viridiplantae</taxon>
        <taxon>Chlorophyta</taxon>
        <taxon>core chlorophytes</taxon>
        <taxon>Trebouxiophyceae</taxon>
        <taxon>Chlorellales</taxon>
        <taxon>Chlorellaceae</taxon>
        <taxon>Chlorella clade</taxon>
        <taxon>Chlorella</taxon>
    </lineage>
</organism>
<proteinExistence type="predicted"/>
<feature type="transmembrane region" description="Helical" evidence="1">
    <location>
        <begin position="156"/>
        <end position="178"/>
    </location>
</feature>
<dbReference type="KEGG" id="cvr:CHLNCDRAFT_53565"/>
<dbReference type="GeneID" id="17353122"/>
<evidence type="ECO:0000256" key="1">
    <source>
        <dbReference type="SAM" id="Phobius"/>
    </source>
</evidence>
<gene>
    <name evidence="2" type="ORF">CHLNCDRAFT_53565</name>
</gene>
<evidence type="ECO:0000313" key="3">
    <source>
        <dbReference type="Proteomes" id="UP000008141"/>
    </source>
</evidence>
<dbReference type="AlphaFoldDB" id="E1ZKA4"/>
<reference evidence="2 3" key="1">
    <citation type="journal article" date="2010" name="Plant Cell">
        <title>The Chlorella variabilis NC64A genome reveals adaptation to photosymbiosis, coevolution with viruses, and cryptic sex.</title>
        <authorList>
            <person name="Blanc G."/>
            <person name="Duncan G."/>
            <person name="Agarkova I."/>
            <person name="Borodovsky M."/>
            <person name="Gurnon J."/>
            <person name="Kuo A."/>
            <person name="Lindquist E."/>
            <person name="Lucas S."/>
            <person name="Pangilinan J."/>
            <person name="Polle J."/>
            <person name="Salamov A."/>
            <person name="Terry A."/>
            <person name="Yamada T."/>
            <person name="Dunigan D.D."/>
            <person name="Grigoriev I.V."/>
            <person name="Claverie J.M."/>
            <person name="Van Etten J.L."/>
        </authorList>
    </citation>
    <scope>NUCLEOTIDE SEQUENCE [LARGE SCALE GENOMIC DNA]</scope>
    <source>
        <strain evidence="2 3">NC64A</strain>
    </source>
</reference>
<keyword evidence="1" id="KW-0472">Membrane</keyword>
<feature type="transmembrane region" description="Helical" evidence="1">
    <location>
        <begin position="211"/>
        <end position="232"/>
    </location>
</feature>
<keyword evidence="3" id="KW-1185">Reference proteome</keyword>
<feature type="transmembrane region" description="Helical" evidence="1">
    <location>
        <begin position="7"/>
        <end position="26"/>
    </location>
</feature>
<dbReference type="RefSeq" id="XP_005845762.1">
    <property type="nucleotide sequence ID" value="XM_005845700.1"/>
</dbReference>
<feature type="transmembrane region" description="Helical" evidence="1">
    <location>
        <begin position="46"/>
        <end position="65"/>
    </location>
</feature>
<feature type="transmembrane region" description="Helical" evidence="1">
    <location>
        <begin position="277"/>
        <end position="295"/>
    </location>
</feature>
<evidence type="ECO:0000313" key="2">
    <source>
        <dbReference type="EMBL" id="EFN53660.1"/>
    </source>
</evidence>
<dbReference type="InParanoid" id="E1ZKA4"/>
<name>E1ZKA4_CHLVA</name>
<sequence length="437" mass="46215">MEGAGRTVWLLAALLVQIYNGCYPVAVRYLQTRIAHPLSSLQLTFAINAVACLALLLCTTLPVLVRRWLRGRRDGAEEMAEDLGWEAAGGTAGSLTQPLVGQAESHGSIGSTGDNLKLLGQWQRDEPAAPAGAAAHHRALRREIDGRRFRLSRRAVLLLLGTTAALTSVMLAQVYSLLFTQAYLSQMVFLLAPLLVALMARALLSSPLPPGLFPALLFMLLGAGMVIVSKAIGGGGGGGQSPGHGAGWLLAWAPLGQSVGPAGFPGLGGELTWRDGVGLSLAFVGTLALAFFMLLVQTSRCLSDQAILWCSFLTQAILCGTLTLWLERDRWHVVQHLTWHEWGLVAAVAVAFTWAANLGQQTVIRKLGAPQAAAFLPARLLGSLLASYPLLSEGISSAAELAGAFLLLASVTWYLRLQQQAATPGAQAARLAPAAEP</sequence>
<feature type="transmembrane region" description="Helical" evidence="1">
    <location>
        <begin position="307"/>
        <end position="326"/>
    </location>
</feature>
<keyword evidence="1" id="KW-1133">Transmembrane helix</keyword>
<dbReference type="EMBL" id="GL433850">
    <property type="protein sequence ID" value="EFN53660.1"/>
    <property type="molecule type" value="Genomic_DNA"/>
</dbReference>
<protein>
    <recommendedName>
        <fullName evidence="4">EamA domain-containing protein</fullName>
    </recommendedName>
</protein>
<accession>E1ZKA4</accession>